<dbReference type="AlphaFoldDB" id="A0A699WHR8"/>
<feature type="region of interest" description="Disordered" evidence="1">
    <location>
        <begin position="1"/>
        <end position="31"/>
    </location>
</feature>
<dbReference type="EMBL" id="BKCJ011643567">
    <property type="protein sequence ID" value="GFD45246.1"/>
    <property type="molecule type" value="Genomic_DNA"/>
</dbReference>
<sequence>DLIGDEDPINEDGDKEVLVSLGEISSKGKKS</sequence>
<accession>A0A699WHR8</accession>
<comment type="caution">
    <text evidence="2">The sequence shown here is derived from an EMBL/GenBank/DDBJ whole genome shotgun (WGS) entry which is preliminary data.</text>
</comment>
<feature type="compositionally biased region" description="Acidic residues" evidence="1">
    <location>
        <begin position="1"/>
        <end position="14"/>
    </location>
</feature>
<evidence type="ECO:0000256" key="1">
    <source>
        <dbReference type="SAM" id="MobiDB-lite"/>
    </source>
</evidence>
<organism evidence="2">
    <name type="scientific">Tanacetum cinerariifolium</name>
    <name type="common">Dalmatian daisy</name>
    <name type="synonym">Chrysanthemum cinerariifolium</name>
    <dbReference type="NCBI Taxonomy" id="118510"/>
    <lineage>
        <taxon>Eukaryota</taxon>
        <taxon>Viridiplantae</taxon>
        <taxon>Streptophyta</taxon>
        <taxon>Embryophyta</taxon>
        <taxon>Tracheophyta</taxon>
        <taxon>Spermatophyta</taxon>
        <taxon>Magnoliopsida</taxon>
        <taxon>eudicotyledons</taxon>
        <taxon>Gunneridae</taxon>
        <taxon>Pentapetalae</taxon>
        <taxon>asterids</taxon>
        <taxon>campanulids</taxon>
        <taxon>Asterales</taxon>
        <taxon>Asteraceae</taxon>
        <taxon>Asteroideae</taxon>
        <taxon>Anthemideae</taxon>
        <taxon>Anthemidinae</taxon>
        <taxon>Tanacetum</taxon>
    </lineage>
</organism>
<proteinExistence type="predicted"/>
<gene>
    <name evidence="2" type="ORF">Tci_917215</name>
</gene>
<protein>
    <submittedName>
        <fullName evidence="2">Uncharacterized protein</fullName>
    </submittedName>
</protein>
<evidence type="ECO:0000313" key="2">
    <source>
        <dbReference type="EMBL" id="GFD45246.1"/>
    </source>
</evidence>
<reference evidence="2" key="1">
    <citation type="journal article" date="2019" name="Sci. Rep.">
        <title>Draft genome of Tanacetum cinerariifolium, the natural source of mosquito coil.</title>
        <authorList>
            <person name="Yamashiro T."/>
            <person name="Shiraishi A."/>
            <person name="Satake H."/>
            <person name="Nakayama K."/>
        </authorList>
    </citation>
    <scope>NUCLEOTIDE SEQUENCE</scope>
</reference>
<name>A0A699WHR8_TANCI</name>
<feature type="non-terminal residue" evidence="2">
    <location>
        <position position="1"/>
    </location>
</feature>